<dbReference type="CDD" id="cd08966">
    <property type="entry name" value="EcFpg-like_N"/>
    <property type="match status" value="1"/>
</dbReference>
<dbReference type="InterPro" id="IPR010663">
    <property type="entry name" value="Znf_FPG/IleRS"/>
</dbReference>
<evidence type="ECO:0000259" key="16">
    <source>
        <dbReference type="PROSITE" id="PS51066"/>
    </source>
</evidence>
<keyword evidence="9 15" id="KW-0238">DNA-binding</keyword>
<dbReference type="PROSITE" id="PS51066">
    <property type="entry name" value="ZF_FPG_2"/>
    <property type="match status" value="1"/>
</dbReference>
<comment type="cofactor">
    <cofactor evidence="15">
        <name>Zn(2+)</name>
        <dbReference type="ChEBI" id="CHEBI:29105"/>
    </cofactor>
    <text evidence="15">Binds 1 zinc ion per subunit.</text>
</comment>
<keyword evidence="12 15" id="KW-0511">Multifunctional enzyme</keyword>
<dbReference type="InterPro" id="IPR015886">
    <property type="entry name" value="H2TH_FPG"/>
</dbReference>
<dbReference type="InterPro" id="IPR000214">
    <property type="entry name" value="Znf_DNA_glyclase/AP_lyase"/>
</dbReference>
<dbReference type="Proteomes" id="UP000064201">
    <property type="component" value="Chromosome"/>
</dbReference>
<dbReference type="GO" id="GO:0034039">
    <property type="term" value="F:8-oxo-7,8-dihydroguanine DNA N-glycosylase activity"/>
    <property type="evidence" value="ECO:0007669"/>
    <property type="project" value="TreeGrafter"/>
</dbReference>
<evidence type="ECO:0000256" key="9">
    <source>
        <dbReference type="ARBA" id="ARBA00023125"/>
    </source>
</evidence>
<keyword evidence="6 15" id="KW-0863">Zinc-finger</keyword>
<feature type="binding site" evidence="15">
    <location>
        <position position="91"/>
    </location>
    <ligand>
        <name>DNA</name>
        <dbReference type="ChEBI" id="CHEBI:16991"/>
    </ligand>
</feature>
<evidence type="ECO:0000256" key="4">
    <source>
        <dbReference type="ARBA" id="ARBA00022723"/>
    </source>
</evidence>
<accession>A0A0G3G891</accession>
<keyword evidence="19" id="KW-1185">Reference proteome</keyword>
<evidence type="ECO:0000256" key="12">
    <source>
        <dbReference type="ARBA" id="ARBA00023268"/>
    </source>
</evidence>
<dbReference type="PROSITE" id="PS51068">
    <property type="entry name" value="FPG_CAT"/>
    <property type="match status" value="1"/>
</dbReference>
<dbReference type="InterPro" id="IPR010979">
    <property type="entry name" value="Ribosomal_uS13-like_H2TH"/>
</dbReference>
<name>A0A0G3G891_9GAMM</name>
<feature type="binding site" evidence="15">
    <location>
        <position position="110"/>
    </location>
    <ligand>
        <name>DNA</name>
        <dbReference type="ChEBI" id="CHEBI:16991"/>
    </ligand>
</feature>
<evidence type="ECO:0000256" key="1">
    <source>
        <dbReference type="ARBA" id="ARBA00001668"/>
    </source>
</evidence>
<dbReference type="Pfam" id="PF01149">
    <property type="entry name" value="Fapy_DNA_glyco"/>
    <property type="match status" value="1"/>
</dbReference>
<dbReference type="STRING" id="106634.TVD_10285"/>
<feature type="active site" description="Proton donor" evidence="15">
    <location>
        <position position="3"/>
    </location>
</feature>
<comment type="catalytic activity">
    <reaction evidence="1 15">
        <text>Hydrolysis of DNA containing ring-opened 7-methylguanine residues, releasing 2,6-diamino-4-hydroxy-5-(N-methyl)formamidopyrimidine.</text>
        <dbReference type="EC" id="3.2.2.23"/>
    </reaction>
</comment>
<keyword evidence="7 15" id="KW-0378">Hydrolase</keyword>
<dbReference type="GO" id="GO:0006284">
    <property type="term" value="P:base-excision repair"/>
    <property type="evidence" value="ECO:0007669"/>
    <property type="project" value="InterPro"/>
</dbReference>
<gene>
    <name evidence="15" type="primary">mutM</name>
    <name evidence="15" type="synonym">fpg</name>
    <name evidence="18" type="ORF">TVD_10285</name>
</gene>
<dbReference type="PANTHER" id="PTHR22993">
    <property type="entry name" value="FORMAMIDOPYRIMIDINE-DNA GLYCOSYLASE"/>
    <property type="match status" value="1"/>
</dbReference>
<dbReference type="GO" id="GO:0140078">
    <property type="term" value="F:class I DNA-(apurinic or apyrimidinic site) endonuclease activity"/>
    <property type="evidence" value="ECO:0007669"/>
    <property type="project" value="UniProtKB-EC"/>
</dbReference>
<evidence type="ECO:0000256" key="2">
    <source>
        <dbReference type="ARBA" id="ARBA00009409"/>
    </source>
</evidence>
<sequence>MPELPEVETTRRGLAPLLAGRRITAFEVREPRLRWPVPPELVQQLAGARVRSLTRRAKYLLLETDRTGLLLHLGMSGSLRHCTPETPLRRHDHLTLHLDNGYQVRLHDPRRFGCCLPLPEGGLSHTLLAGLGPEPLDPEFDGDCLFRRSRGRRGPVKAFIMDQAIVVGVGNIYATEALFLAGVRPGRAAGRVTRAEYERLASHIKAVLAAAIKQGGTTLRDFLHEDGTHGYFRQSLRVYGRAGEPCPVCAEVLRTRRIGQRASSYCPACQK</sequence>
<organism evidence="18 19">
    <name type="scientific">Thioalkalivibrio versutus</name>
    <dbReference type="NCBI Taxonomy" id="106634"/>
    <lineage>
        <taxon>Bacteria</taxon>
        <taxon>Pseudomonadati</taxon>
        <taxon>Pseudomonadota</taxon>
        <taxon>Gammaproteobacteria</taxon>
        <taxon>Chromatiales</taxon>
        <taxon>Ectothiorhodospiraceae</taxon>
        <taxon>Thioalkalivibrio</taxon>
    </lineage>
</organism>
<comment type="similarity">
    <text evidence="2 15">Belongs to the FPG family.</text>
</comment>
<evidence type="ECO:0000256" key="15">
    <source>
        <dbReference type="HAMAP-Rule" id="MF_00103"/>
    </source>
</evidence>
<keyword evidence="13 15" id="KW-0326">Glycosidase</keyword>
<dbReference type="HAMAP" id="MF_00103">
    <property type="entry name" value="Fapy_DNA_glycosyl"/>
    <property type="match status" value="1"/>
</dbReference>
<proteinExistence type="inferred from homology"/>
<dbReference type="KEGG" id="tvr:TVD_10285"/>
<dbReference type="GO" id="GO:0008270">
    <property type="term" value="F:zinc ion binding"/>
    <property type="evidence" value="ECO:0007669"/>
    <property type="project" value="UniProtKB-UniRule"/>
</dbReference>
<dbReference type="OrthoDB" id="9800855at2"/>
<dbReference type="InterPro" id="IPR012319">
    <property type="entry name" value="FPG_cat"/>
</dbReference>
<dbReference type="EMBL" id="CP011367">
    <property type="protein sequence ID" value="AKJ95722.1"/>
    <property type="molecule type" value="Genomic_DNA"/>
</dbReference>
<dbReference type="EC" id="4.2.99.18" evidence="15"/>
<evidence type="ECO:0000313" key="18">
    <source>
        <dbReference type="EMBL" id="AKJ95722.1"/>
    </source>
</evidence>
<evidence type="ECO:0000256" key="13">
    <source>
        <dbReference type="ARBA" id="ARBA00023295"/>
    </source>
</evidence>
<evidence type="ECO:0000259" key="17">
    <source>
        <dbReference type="PROSITE" id="PS51068"/>
    </source>
</evidence>
<protein>
    <recommendedName>
        <fullName evidence="15">Formamidopyrimidine-DNA glycosylase</fullName>
        <shortName evidence="15">Fapy-DNA glycosylase</shortName>
        <ecNumber evidence="15">3.2.2.23</ecNumber>
    </recommendedName>
    <alternativeName>
        <fullName evidence="15">DNA-(apurinic or apyrimidinic site) lyase MutM</fullName>
        <shortName evidence="15">AP lyase MutM</shortName>
        <ecNumber evidence="15">4.2.99.18</ecNumber>
    </alternativeName>
</protein>
<dbReference type="Pfam" id="PF06827">
    <property type="entry name" value="zf-FPG_IleRS"/>
    <property type="match status" value="1"/>
</dbReference>
<evidence type="ECO:0000256" key="11">
    <source>
        <dbReference type="ARBA" id="ARBA00023239"/>
    </source>
</evidence>
<dbReference type="RefSeq" id="WP_047251555.1">
    <property type="nucleotide sequence ID" value="NZ_CP011367.1"/>
</dbReference>
<keyword evidence="10 15" id="KW-0234">DNA repair</keyword>
<feature type="active site" description="Proton donor; for delta-elimination activity" evidence="15">
    <location>
        <position position="261"/>
    </location>
</feature>
<feature type="active site" description="Schiff-base intermediate with DNA" evidence="15">
    <location>
        <position position="2"/>
    </location>
</feature>
<dbReference type="Gene3D" id="1.10.8.50">
    <property type="match status" value="1"/>
</dbReference>
<evidence type="ECO:0000256" key="3">
    <source>
        <dbReference type="ARBA" id="ARBA00011245"/>
    </source>
</evidence>
<dbReference type="SUPFAM" id="SSF46946">
    <property type="entry name" value="S13-like H2TH domain"/>
    <property type="match status" value="1"/>
</dbReference>
<comment type="subunit">
    <text evidence="3 15">Monomer.</text>
</comment>
<evidence type="ECO:0000256" key="5">
    <source>
        <dbReference type="ARBA" id="ARBA00022763"/>
    </source>
</evidence>
<dbReference type="AlphaFoldDB" id="A0A0G3G891"/>
<feature type="active site" description="Proton donor; for beta-elimination activity" evidence="15">
    <location>
        <position position="58"/>
    </location>
</feature>
<keyword evidence="5 15" id="KW-0227">DNA damage</keyword>
<dbReference type="Gene3D" id="3.20.190.10">
    <property type="entry name" value="MutM-like, N-terminal"/>
    <property type="match status" value="1"/>
</dbReference>
<evidence type="ECO:0000256" key="7">
    <source>
        <dbReference type="ARBA" id="ARBA00022801"/>
    </source>
</evidence>
<dbReference type="Pfam" id="PF06831">
    <property type="entry name" value="H2TH"/>
    <property type="match status" value="1"/>
</dbReference>
<keyword evidence="11 15" id="KW-0456">Lyase</keyword>
<dbReference type="SMART" id="SM01232">
    <property type="entry name" value="H2TH"/>
    <property type="match status" value="1"/>
</dbReference>
<dbReference type="NCBIfam" id="TIGR00577">
    <property type="entry name" value="fpg"/>
    <property type="match status" value="1"/>
</dbReference>
<evidence type="ECO:0000313" key="19">
    <source>
        <dbReference type="Proteomes" id="UP000064201"/>
    </source>
</evidence>
<dbReference type="FunFam" id="3.20.190.10:FF:000001">
    <property type="entry name" value="Formamidopyrimidine-DNA glycosylase"/>
    <property type="match status" value="1"/>
</dbReference>
<comment type="catalytic activity">
    <reaction evidence="14 15">
        <text>2'-deoxyribonucleotide-(2'-deoxyribose 5'-phosphate)-2'-deoxyribonucleotide-DNA = a 3'-end 2'-deoxyribonucleotide-(2,3-dehydro-2,3-deoxyribose 5'-phosphate)-DNA + a 5'-end 5'-phospho-2'-deoxyribonucleoside-DNA + H(+)</text>
        <dbReference type="Rhea" id="RHEA:66592"/>
        <dbReference type="Rhea" id="RHEA-COMP:13180"/>
        <dbReference type="Rhea" id="RHEA-COMP:16897"/>
        <dbReference type="Rhea" id="RHEA-COMP:17067"/>
        <dbReference type="ChEBI" id="CHEBI:15378"/>
        <dbReference type="ChEBI" id="CHEBI:136412"/>
        <dbReference type="ChEBI" id="CHEBI:157695"/>
        <dbReference type="ChEBI" id="CHEBI:167181"/>
        <dbReference type="EC" id="4.2.99.18"/>
    </reaction>
</comment>
<dbReference type="GO" id="GO:0003684">
    <property type="term" value="F:damaged DNA binding"/>
    <property type="evidence" value="ECO:0007669"/>
    <property type="project" value="InterPro"/>
</dbReference>
<dbReference type="SMART" id="SM00898">
    <property type="entry name" value="Fapy_DNA_glyco"/>
    <property type="match status" value="1"/>
</dbReference>
<keyword evidence="4 15" id="KW-0479">Metal-binding</keyword>
<feature type="binding site" evidence="15">
    <location>
        <position position="152"/>
    </location>
    <ligand>
        <name>DNA</name>
        <dbReference type="ChEBI" id="CHEBI:16991"/>
    </ligand>
</feature>
<dbReference type="PATRIC" id="fig|106634.4.peg.2106"/>
<evidence type="ECO:0000256" key="14">
    <source>
        <dbReference type="ARBA" id="ARBA00044632"/>
    </source>
</evidence>
<dbReference type="FunFam" id="1.10.8.50:FF:000003">
    <property type="entry name" value="Formamidopyrimidine-DNA glycosylase"/>
    <property type="match status" value="1"/>
</dbReference>
<dbReference type="SUPFAM" id="SSF57716">
    <property type="entry name" value="Glucocorticoid receptor-like (DNA-binding domain)"/>
    <property type="match status" value="1"/>
</dbReference>
<evidence type="ECO:0000256" key="8">
    <source>
        <dbReference type="ARBA" id="ARBA00022833"/>
    </source>
</evidence>
<keyword evidence="8 15" id="KW-0862">Zinc</keyword>
<dbReference type="PROSITE" id="PS01242">
    <property type="entry name" value="ZF_FPG_1"/>
    <property type="match status" value="1"/>
</dbReference>
<feature type="domain" description="FPG-type" evidence="16">
    <location>
        <begin position="237"/>
        <end position="271"/>
    </location>
</feature>
<dbReference type="EC" id="3.2.2.23" evidence="15"/>
<dbReference type="InterPro" id="IPR015887">
    <property type="entry name" value="DNA_glyclase_Znf_dom_DNA_BS"/>
</dbReference>
<dbReference type="InterPro" id="IPR035937">
    <property type="entry name" value="FPG_N"/>
</dbReference>
<dbReference type="PANTHER" id="PTHR22993:SF9">
    <property type="entry name" value="FORMAMIDOPYRIMIDINE-DNA GLYCOSYLASE"/>
    <property type="match status" value="1"/>
</dbReference>
<dbReference type="SUPFAM" id="SSF81624">
    <property type="entry name" value="N-terminal domain of MutM-like DNA repair proteins"/>
    <property type="match status" value="1"/>
</dbReference>
<evidence type="ECO:0000256" key="6">
    <source>
        <dbReference type="ARBA" id="ARBA00022771"/>
    </source>
</evidence>
<dbReference type="InterPro" id="IPR020629">
    <property type="entry name" value="FPG_Glyclase"/>
</dbReference>
<comment type="function">
    <text evidence="15">Involved in base excision repair of DNA damaged by oxidation or by mutagenic agents. Acts as DNA glycosylase that recognizes and removes damaged bases. Has a preference for oxidized purines, such as 7,8-dihydro-8-oxoguanine (8-oxoG). Has AP (apurinic/apyrimidinic) lyase activity and introduces nicks in the DNA strand. Cleaves the DNA backbone by beta-delta elimination to generate a single-strand break at the site of the removed base with both 3'- and 5'-phosphates.</text>
</comment>
<dbReference type="NCBIfam" id="NF002211">
    <property type="entry name" value="PRK01103.1"/>
    <property type="match status" value="1"/>
</dbReference>
<reference evidence="18 19" key="1">
    <citation type="submission" date="2015-04" db="EMBL/GenBank/DDBJ databases">
        <title>Complete Sequence for the Genome of the Thioalkalivibrio versutus D301.</title>
        <authorList>
            <person name="Mu T."/>
            <person name="Zhou J."/>
            <person name="Xu X."/>
        </authorList>
    </citation>
    <scope>NUCLEOTIDE SEQUENCE [LARGE SCALE GENOMIC DNA]</scope>
    <source>
        <strain evidence="18 19">D301</strain>
    </source>
</reference>
<feature type="domain" description="Formamidopyrimidine-DNA glycosylase catalytic" evidence="17">
    <location>
        <begin position="2"/>
        <end position="113"/>
    </location>
</feature>
<evidence type="ECO:0000256" key="10">
    <source>
        <dbReference type="ARBA" id="ARBA00023204"/>
    </source>
</evidence>